<protein>
    <submittedName>
        <fullName evidence="2">Uncharacterized protein</fullName>
    </submittedName>
</protein>
<proteinExistence type="predicted"/>
<accession>A0AAV4D9H9</accession>
<feature type="region of interest" description="Disordered" evidence="1">
    <location>
        <begin position="24"/>
        <end position="50"/>
    </location>
</feature>
<evidence type="ECO:0000313" key="2">
    <source>
        <dbReference type="EMBL" id="GFO40907.1"/>
    </source>
</evidence>
<dbReference type="Proteomes" id="UP000735302">
    <property type="component" value="Unassembled WGS sequence"/>
</dbReference>
<feature type="compositionally biased region" description="Acidic residues" evidence="1">
    <location>
        <begin position="25"/>
        <end position="34"/>
    </location>
</feature>
<sequence>MREGKGQKRKEEAEEYKVTECVKEDEMEVEEDEERERASPQATVEIDTDSREVFPHPLTVAYRRQKRQHVLLAVLKQLVPVVMFTHDNAH</sequence>
<organism evidence="2 3">
    <name type="scientific">Plakobranchus ocellatus</name>
    <dbReference type="NCBI Taxonomy" id="259542"/>
    <lineage>
        <taxon>Eukaryota</taxon>
        <taxon>Metazoa</taxon>
        <taxon>Spiralia</taxon>
        <taxon>Lophotrochozoa</taxon>
        <taxon>Mollusca</taxon>
        <taxon>Gastropoda</taxon>
        <taxon>Heterobranchia</taxon>
        <taxon>Euthyneura</taxon>
        <taxon>Panpulmonata</taxon>
        <taxon>Sacoglossa</taxon>
        <taxon>Placobranchoidea</taxon>
        <taxon>Plakobranchidae</taxon>
        <taxon>Plakobranchus</taxon>
    </lineage>
</organism>
<gene>
    <name evidence="2" type="ORF">PoB_006741200</name>
</gene>
<keyword evidence="3" id="KW-1185">Reference proteome</keyword>
<comment type="caution">
    <text evidence="2">The sequence shown here is derived from an EMBL/GenBank/DDBJ whole genome shotgun (WGS) entry which is preliminary data.</text>
</comment>
<dbReference type="AlphaFoldDB" id="A0AAV4D9H9"/>
<evidence type="ECO:0000256" key="1">
    <source>
        <dbReference type="SAM" id="MobiDB-lite"/>
    </source>
</evidence>
<evidence type="ECO:0000313" key="3">
    <source>
        <dbReference type="Proteomes" id="UP000735302"/>
    </source>
</evidence>
<reference evidence="2 3" key="1">
    <citation type="journal article" date="2021" name="Elife">
        <title>Chloroplast acquisition without the gene transfer in kleptoplastic sea slugs, Plakobranchus ocellatus.</title>
        <authorList>
            <person name="Maeda T."/>
            <person name="Takahashi S."/>
            <person name="Yoshida T."/>
            <person name="Shimamura S."/>
            <person name="Takaki Y."/>
            <person name="Nagai Y."/>
            <person name="Toyoda A."/>
            <person name="Suzuki Y."/>
            <person name="Arimoto A."/>
            <person name="Ishii H."/>
            <person name="Satoh N."/>
            <person name="Nishiyama T."/>
            <person name="Hasebe M."/>
            <person name="Maruyama T."/>
            <person name="Minagawa J."/>
            <person name="Obokata J."/>
            <person name="Shigenobu S."/>
        </authorList>
    </citation>
    <scope>NUCLEOTIDE SEQUENCE [LARGE SCALE GENOMIC DNA]</scope>
</reference>
<dbReference type="EMBL" id="BLXT01007646">
    <property type="protein sequence ID" value="GFO40907.1"/>
    <property type="molecule type" value="Genomic_DNA"/>
</dbReference>
<name>A0AAV4D9H9_9GAST</name>